<dbReference type="GO" id="GO:0009116">
    <property type="term" value="P:nucleoside metabolic process"/>
    <property type="evidence" value="ECO:0007669"/>
    <property type="project" value="InterPro"/>
</dbReference>
<dbReference type="InterPro" id="IPR007111">
    <property type="entry name" value="NACHT_NTPase"/>
</dbReference>
<dbReference type="Gene3D" id="3.40.50.1580">
    <property type="entry name" value="Nucleoside phosphorylase domain"/>
    <property type="match status" value="1"/>
</dbReference>
<name>A0A0U5GBX7_ASPCI</name>
<evidence type="ECO:0000256" key="1">
    <source>
        <dbReference type="ARBA" id="ARBA00022737"/>
    </source>
</evidence>
<evidence type="ECO:0000259" key="2">
    <source>
        <dbReference type="PROSITE" id="PS50837"/>
    </source>
</evidence>
<dbReference type="STRING" id="454130.A0A0U5GBX7"/>
<dbReference type="EMBL" id="CDMC01000011">
    <property type="protein sequence ID" value="CEL08493.1"/>
    <property type="molecule type" value="Genomic_DNA"/>
</dbReference>
<dbReference type="InterPro" id="IPR053137">
    <property type="entry name" value="NLR-like"/>
</dbReference>
<organism evidence="3 4">
    <name type="scientific">Aspergillus calidoustus</name>
    <dbReference type="NCBI Taxonomy" id="454130"/>
    <lineage>
        <taxon>Eukaryota</taxon>
        <taxon>Fungi</taxon>
        <taxon>Dikarya</taxon>
        <taxon>Ascomycota</taxon>
        <taxon>Pezizomycotina</taxon>
        <taxon>Eurotiomycetes</taxon>
        <taxon>Eurotiomycetidae</taxon>
        <taxon>Eurotiales</taxon>
        <taxon>Aspergillaceae</taxon>
        <taxon>Aspergillus</taxon>
        <taxon>Aspergillus subgen. Nidulantes</taxon>
    </lineage>
</organism>
<dbReference type="SUPFAM" id="SSF82171">
    <property type="entry name" value="DPP6 N-terminal domain-like"/>
    <property type="match status" value="2"/>
</dbReference>
<dbReference type="Gene3D" id="3.40.50.300">
    <property type="entry name" value="P-loop containing nucleotide triphosphate hydrolases"/>
    <property type="match status" value="1"/>
</dbReference>
<dbReference type="OrthoDB" id="674604at2759"/>
<dbReference type="SUPFAM" id="SSF52540">
    <property type="entry name" value="P-loop containing nucleoside triphosphate hydrolases"/>
    <property type="match status" value="1"/>
</dbReference>
<accession>A0A0U5GBX7</accession>
<dbReference type="Proteomes" id="UP000054771">
    <property type="component" value="Unassembled WGS sequence"/>
</dbReference>
<dbReference type="Pfam" id="PF24883">
    <property type="entry name" value="NPHP3_N"/>
    <property type="match status" value="1"/>
</dbReference>
<dbReference type="PANTHER" id="PTHR46082:SF11">
    <property type="entry name" value="AAA+ ATPASE DOMAIN-CONTAINING PROTEIN-RELATED"/>
    <property type="match status" value="1"/>
</dbReference>
<dbReference type="PROSITE" id="PS50837">
    <property type="entry name" value="NACHT"/>
    <property type="match status" value="1"/>
</dbReference>
<protein>
    <recommendedName>
        <fullName evidence="2">NACHT domain-containing protein</fullName>
    </recommendedName>
</protein>
<dbReference type="Gene3D" id="2.130.10.10">
    <property type="entry name" value="YVTN repeat-like/Quinoprotein amine dehydrogenase"/>
    <property type="match status" value="3"/>
</dbReference>
<evidence type="ECO:0000313" key="3">
    <source>
        <dbReference type="EMBL" id="CEL08493.1"/>
    </source>
</evidence>
<dbReference type="InterPro" id="IPR035994">
    <property type="entry name" value="Nucleoside_phosphorylase_sf"/>
</dbReference>
<dbReference type="InterPro" id="IPR027417">
    <property type="entry name" value="P-loop_NTPase"/>
</dbReference>
<dbReference type="GO" id="GO:0003824">
    <property type="term" value="F:catalytic activity"/>
    <property type="evidence" value="ECO:0007669"/>
    <property type="project" value="InterPro"/>
</dbReference>
<reference evidence="4" key="1">
    <citation type="journal article" date="2016" name="Genome Announc.">
        <title>Draft genome sequences of fungus Aspergillus calidoustus.</title>
        <authorList>
            <person name="Horn F."/>
            <person name="Linde J."/>
            <person name="Mattern D.J."/>
            <person name="Walther G."/>
            <person name="Guthke R."/>
            <person name="Scherlach K."/>
            <person name="Martin K."/>
            <person name="Brakhage A.A."/>
            <person name="Petzke L."/>
            <person name="Valiante V."/>
        </authorList>
    </citation>
    <scope>NUCLEOTIDE SEQUENCE [LARGE SCALE GENOMIC DNA]</scope>
    <source>
        <strain evidence="4">SF006504</strain>
    </source>
</reference>
<evidence type="ECO:0000313" key="4">
    <source>
        <dbReference type="Proteomes" id="UP000054771"/>
    </source>
</evidence>
<keyword evidence="4" id="KW-1185">Reference proteome</keyword>
<sequence>MISELENDAYTVGWICDHENRVTAQTMLDEEHGKPQTREPSDDNSYLLGKVGHHNLVIACLPVRGISSAAIVASKMLSSFRKIRVSLLVGTGGGIPSDDFDIRLGDVAVSVPDRTFGGVVQFDMGKATHSGFSRTGSLNKPPTALLTVIGDLRATNQLRGSKIPEYLTQMLENYPRLAERYVYQGRENDRLFQADYLHKDEQDRSCKKCRRKGIERLIRDTDPVIHYGTIASSNKIIEDSSIRDWLRDEFGAICAETEAAGLMDNFPCVVIRGICNYADSHWRGAERWRQLEKSFKDLSLLIYSRTEIASLKQKTFIYNLPTVSGAAYDSHTKETTSRCYPGTRVDLLRQVRDWANNPDGKRIFWLSGSAGTGKSTISRTLAHSFHEDNQLEASFFFKKGEAGRADAAGLFSTIASQLAINIPATARYIQRAVEAAPSIADKMLREQFNMLIVQPTLRVFEKAPFDSPRVIVLDALDECSSQDMEAILWTFRDAELTADTLRLFVTSRPDIQVLRGFRGLLNNTYQDIVLQNIPEETTKSDLRIYLRHKLADIRKYHNNTISSSRERLPSDWPGRENISILVDMAVPLFIFAATTCRFISDPRHDPNDQLATILKYRTASQKLHQAYLPVLDQLVGDDLDGQQDIVLRRFHNIVGAIILLFEPLSASHLARLLKVRPDEVYLQVDFLHSVLQIPHDDSPIRLLHLSFRDFLTDSTTRADFRVDEKKRHLSLATQCLERMGALPGLRQDICELKSPGVLAAEIEPEVVGKNVPGDLRYACLYWVNHLVEGDCLICDRDKVHQFLTKHILHWIEVLSLLKSLHKATSYIQKLQGLVVSATRGKKISAFLYDAKRFLLYNFSAIEKAPLQAYSSALIFSPKNSLIRKTFKDCVPNWITQLPNVTKNWSALEQTFEPTSDDAFDGPLSFSPDGTKLASGCQIWDITSGQTISRFGDNHWSSAMFLSNHEQITVAKYQLIARNLNTEQTISIPCPGKPQQVESVTGSGPRLVLLREPRDTKGESTQHLFFNLFYVYNIDTGEVLLSYWLGSWSQMFLSFDGRRIALIGEIVAEGQKTPLFTHTEPAEYPLFANRLEVWSLDNDRRRLFSRDYEDLDYCLTSDFSADGSKIAVLLAGSRVSVIDVNGDYTDKTLDYCDIEDIIYLALSPGGTTLAIGFGSEICLWNLDTDEVNPILEKVMCEAMVFSPNGSKLAIRTASGLIKIFDVRAGSFSSSHEQAYGQGSSDGVVFSPCGTLVASSPRYGCRVSIWDVARKKVVQTELARGTEDDVNCLTFLGFSAQNLFVIVNDFLTVWSIQSGRMGLVHTTKLEFVLSRVTFSNDGSRLAGYDDSQQPMLRILDTKSGQNLVSTRLDAAQGVISAKFSKDGSKLAVGIYGGVAGRTIELRESESLALKEMWFARDVGQVAFSADEKSILYDAAAPCTTAWYPATTLTRDIRSSAETSQGIFISQDRSWILTPNGTRMVYLPAEIRPTEPYASSKFSLKSVSICGNMVAIGHESGRVTIMELDSSGF</sequence>
<dbReference type="PANTHER" id="PTHR46082">
    <property type="entry name" value="ATP/GTP-BINDING PROTEIN-RELATED"/>
    <property type="match status" value="1"/>
</dbReference>
<proteinExistence type="predicted"/>
<feature type="domain" description="NACHT" evidence="2">
    <location>
        <begin position="362"/>
        <end position="510"/>
    </location>
</feature>
<keyword evidence="1" id="KW-0677">Repeat</keyword>
<dbReference type="SUPFAM" id="SSF53167">
    <property type="entry name" value="Purine and uridine phosphorylases"/>
    <property type="match status" value="1"/>
</dbReference>
<dbReference type="InterPro" id="IPR056884">
    <property type="entry name" value="NPHP3-like_N"/>
</dbReference>
<dbReference type="InterPro" id="IPR015943">
    <property type="entry name" value="WD40/YVTN_repeat-like_dom_sf"/>
</dbReference>
<gene>
    <name evidence="3" type="ORF">ASPCAL11642</name>
</gene>